<reference evidence="2 3" key="1">
    <citation type="journal article" date="2016" name="Nat. Commun.">
        <title>Thousands of microbial genomes shed light on interconnected biogeochemical processes in an aquifer system.</title>
        <authorList>
            <person name="Anantharaman K."/>
            <person name="Brown C.T."/>
            <person name="Hug L.A."/>
            <person name="Sharon I."/>
            <person name="Castelle C.J."/>
            <person name="Probst A.J."/>
            <person name="Thomas B.C."/>
            <person name="Singh A."/>
            <person name="Wilkins M.J."/>
            <person name="Karaoz U."/>
            <person name="Brodie E.L."/>
            <person name="Williams K.H."/>
            <person name="Hubbard S.S."/>
            <person name="Banfield J.F."/>
        </authorList>
    </citation>
    <scope>NUCLEOTIDE SEQUENCE [LARGE SCALE GENOMIC DNA]</scope>
</reference>
<feature type="transmembrane region" description="Helical" evidence="1">
    <location>
        <begin position="325"/>
        <end position="344"/>
    </location>
</feature>
<dbReference type="EMBL" id="MEZK01000011">
    <property type="protein sequence ID" value="OGD63209.1"/>
    <property type="molecule type" value="Genomic_DNA"/>
</dbReference>
<proteinExistence type="predicted"/>
<keyword evidence="1" id="KW-0472">Membrane</keyword>
<feature type="transmembrane region" description="Helical" evidence="1">
    <location>
        <begin position="104"/>
        <end position="122"/>
    </location>
</feature>
<evidence type="ECO:0000313" key="2">
    <source>
        <dbReference type="EMBL" id="OGD63209.1"/>
    </source>
</evidence>
<keyword evidence="1" id="KW-0812">Transmembrane</keyword>
<organism evidence="2 3">
    <name type="scientific">Candidatus Beckwithbacteria bacterium RBG_13_42_9</name>
    <dbReference type="NCBI Taxonomy" id="1797457"/>
    <lineage>
        <taxon>Bacteria</taxon>
        <taxon>Candidatus Beckwithiibacteriota</taxon>
    </lineage>
</organism>
<feature type="transmembrane region" description="Helical" evidence="1">
    <location>
        <begin position="15"/>
        <end position="33"/>
    </location>
</feature>
<feature type="transmembrane region" description="Helical" evidence="1">
    <location>
        <begin position="152"/>
        <end position="171"/>
    </location>
</feature>
<sequence>MDNFWNYDPLKKRKALFAILFTLVFLVGFYLRVHDLTQSPPGFYLDEASIGYNAYSILKTGKDEYGVVWPLFFRAFGEYKNPVFIYSLVPMVALGGLNIETIRLGAVVWGSLAILLLGWLAIEMSENRFFELITALTLVLAPWHLHFSRIAYEAITLPTLLIASLASWIRWRKTKNISWGIGFAIFWVLSFYSYTAARLWLPLILFLILVLERKRWLKKFQQSLVVTCLILFFLGLLFFWNRAFPGSLTLRLNQLAIWGDGVSLKIILARFWGNFWAHWHPAFLFDQGDLTIRSSSRVSSELLKSWAPFLVLGLIAVIKHLRKKTIWQLTLSILVLFPMASALTKTGPHAIRTFQAVPFFCLFISLGIYWFLKIFRTFRFRFLVWISIWLVTFLEFSHYYQHLLSVYPAESWLPQHG</sequence>
<comment type="caution">
    <text evidence="2">The sequence shown here is derived from an EMBL/GenBank/DDBJ whole genome shotgun (WGS) entry which is preliminary data.</text>
</comment>
<evidence type="ECO:0000256" key="1">
    <source>
        <dbReference type="SAM" id="Phobius"/>
    </source>
</evidence>
<feature type="transmembrane region" description="Helical" evidence="1">
    <location>
        <begin position="382"/>
        <end position="400"/>
    </location>
</feature>
<protein>
    <submittedName>
        <fullName evidence="2">Uncharacterized protein</fullName>
    </submittedName>
</protein>
<dbReference type="AlphaFoldDB" id="A0A1F5E722"/>
<gene>
    <name evidence="2" type="ORF">A2160_05435</name>
</gene>
<feature type="transmembrane region" description="Helical" evidence="1">
    <location>
        <begin position="223"/>
        <end position="240"/>
    </location>
</feature>
<accession>A0A1F5E722</accession>
<feature type="transmembrane region" description="Helical" evidence="1">
    <location>
        <begin position="128"/>
        <end position="145"/>
    </location>
</feature>
<dbReference type="Proteomes" id="UP000177006">
    <property type="component" value="Unassembled WGS sequence"/>
</dbReference>
<feature type="transmembrane region" description="Helical" evidence="1">
    <location>
        <begin position="356"/>
        <end position="375"/>
    </location>
</feature>
<evidence type="ECO:0000313" key="3">
    <source>
        <dbReference type="Proteomes" id="UP000177006"/>
    </source>
</evidence>
<dbReference type="STRING" id="1797457.A2160_05435"/>
<name>A0A1F5E722_9BACT</name>
<feature type="transmembrane region" description="Helical" evidence="1">
    <location>
        <begin position="79"/>
        <end position="97"/>
    </location>
</feature>
<keyword evidence="1" id="KW-1133">Transmembrane helix</keyword>
<feature type="non-terminal residue" evidence="2">
    <location>
        <position position="417"/>
    </location>
</feature>